<evidence type="ECO:0000313" key="3">
    <source>
        <dbReference type="Proteomes" id="UP000239899"/>
    </source>
</evidence>
<dbReference type="SUPFAM" id="SSF47769">
    <property type="entry name" value="SAM/Pointed domain"/>
    <property type="match status" value="1"/>
</dbReference>
<dbReference type="EMBL" id="LHPG02000002">
    <property type="protein sequence ID" value="PRW60737.1"/>
    <property type="molecule type" value="Genomic_DNA"/>
</dbReference>
<dbReference type="Proteomes" id="UP000239899">
    <property type="component" value="Unassembled WGS sequence"/>
</dbReference>
<dbReference type="GO" id="GO:0005930">
    <property type="term" value="C:axoneme"/>
    <property type="evidence" value="ECO:0007669"/>
    <property type="project" value="UniProtKB-SubCell"/>
</dbReference>
<accession>A0A2P6U351</accession>
<protein>
    <submittedName>
        <fullName evidence="2">S-phase kinase-associated</fullName>
    </submittedName>
</protein>
<name>A0A2P6U351_CHLSO</name>
<evidence type="ECO:0000313" key="2">
    <source>
        <dbReference type="EMBL" id="PRW60737.1"/>
    </source>
</evidence>
<dbReference type="Gene3D" id="3.80.10.10">
    <property type="entry name" value="Ribonuclease Inhibitor"/>
    <property type="match status" value="1"/>
</dbReference>
<keyword evidence="2" id="KW-0418">Kinase</keyword>
<organism evidence="2 3">
    <name type="scientific">Chlorella sorokiniana</name>
    <name type="common">Freshwater green alga</name>
    <dbReference type="NCBI Taxonomy" id="3076"/>
    <lineage>
        <taxon>Eukaryota</taxon>
        <taxon>Viridiplantae</taxon>
        <taxon>Chlorophyta</taxon>
        <taxon>core chlorophytes</taxon>
        <taxon>Trebouxiophyceae</taxon>
        <taxon>Chlorellales</taxon>
        <taxon>Chlorellaceae</taxon>
        <taxon>Chlorella clade</taxon>
        <taxon>Chlorella</taxon>
    </lineage>
</organism>
<sequence length="605" mass="65189">MAPSAAAGAQPAKRARTAAPWQPRGALINELLHEDLLGRVFAPLGRQAGPNITLVCRRWRRAFYAEQSLWQELELARRKLAAGASPHKVQLWFGSKRALLRRAGPRVQRLAYLEHIETAVSSCVRPLDHRHKLNAAASMGLRLGADVLAHLSPAGLTTLELQLCMELEADALAALARLTALQQLTISCTEVPLPPGAVEALACLPKLHTLQLTSASLPDGLPAAAPRLRSLTLEAPSFPDGLLGELPGLAALTSLECRAHELPGLRPLCALSQLRHLAWLELQRPGGTMQLPLQLLLASLPGLQSWAIGSTDGYNNGCMEMNGVTLYSCAAAGRDQAAGSVRQLSLVGIQGRHSLRQVVEAALPAGTQPTSLCSLSIASSDLAAEPLLCPHLAQLTHLCLNDCLFWSSTEAPAADAPDAAPQPDVEQLELDSNPFTHPLLALAEATALTSLSLRDTRSYMLTDTEHGANDATPVLQQLLRLRELHSWECGVPIRAETLAAALPELRISPLRPKHQPAIPTAHGCMALPSEVNPAQWTAEHVQLFLREQGLSDDLIKQFQNIKGADFVKLTDDDLILNLSIPPHQARQIRQELLRRGVPAPPAPQI</sequence>
<dbReference type="AlphaFoldDB" id="A0A2P6U351"/>
<dbReference type="SUPFAM" id="SSF52058">
    <property type="entry name" value="L domain-like"/>
    <property type="match status" value="1"/>
</dbReference>
<comment type="subcellular location">
    <subcellularLocation>
        <location evidence="1">Cytoplasm</location>
        <location evidence="1">Cytoskeleton</location>
        <location evidence="1">Cilium axoneme</location>
    </subcellularLocation>
</comment>
<comment type="caution">
    <text evidence="2">The sequence shown here is derived from an EMBL/GenBank/DDBJ whole genome shotgun (WGS) entry which is preliminary data.</text>
</comment>
<reference evidence="2 3" key="1">
    <citation type="journal article" date="2018" name="Plant J.">
        <title>Genome sequences of Chlorella sorokiniana UTEX 1602 and Micractinium conductrix SAG 241.80: implications to maltose excretion by a green alga.</title>
        <authorList>
            <person name="Arriola M.B."/>
            <person name="Velmurugan N."/>
            <person name="Zhang Y."/>
            <person name="Plunkett M.H."/>
            <person name="Hondzo H."/>
            <person name="Barney B.M."/>
        </authorList>
    </citation>
    <scope>NUCLEOTIDE SEQUENCE [LARGE SCALE GENOMIC DNA]</scope>
    <source>
        <strain evidence="3">UTEX 1602</strain>
    </source>
</reference>
<keyword evidence="2" id="KW-0808">Transferase</keyword>
<dbReference type="Gene3D" id="1.20.1280.50">
    <property type="match status" value="1"/>
</dbReference>
<dbReference type="InterPro" id="IPR013761">
    <property type="entry name" value="SAM/pointed_sf"/>
</dbReference>
<dbReference type="InterPro" id="IPR032675">
    <property type="entry name" value="LRR_dom_sf"/>
</dbReference>
<dbReference type="GO" id="GO:0016301">
    <property type="term" value="F:kinase activity"/>
    <property type="evidence" value="ECO:0007669"/>
    <property type="project" value="UniProtKB-KW"/>
</dbReference>
<dbReference type="Gene3D" id="1.10.150.50">
    <property type="entry name" value="Transcription Factor, Ets-1"/>
    <property type="match status" value="1"/>
</dbReference>
<gene>
    <name evidence="2" type="ORF">C2E21_1220</name>
</gene>
<proteinExistence type="predicted"/>
<dbReference type="OrthoDB" id="519121at2759"/>
<evidence type="ECO:0000256" key="1">
    <source>
        <dbReference type="ARBA" id="ARBA00004430"/>
    </source>
</evidence>
<keyword evidence="3" id="KW-1185">Reference proteome</keyword>